<gene>
    <name evidence="1" type="ORF">P8935_10320</name>
</gene>
<dbReference type="RefSeq" id="WP_348264910.1">
    <property type="nucleotide sequence ID" value="NZ_CP121196.1"/>
</dbReference>
<reference evidence="1" key="1">
    <citation type="submission" date="2023-03" db="EMBL/GenBank/DDBJ databases">
        <title>Edaphobacter sp.</title>
        <authorList>
            <person name="Huber K.J."/>
            <person name="Papendorf J."/>
            <person name="Pilke C."/>
            <person name="Bunk B."/>
            <person name="Sproeer C."/>
            <person name="Pester M."/>
        </authorList>
    </citation>
    <scope>NUCLEOTIDE SEQUENCE</scope>
    <source>
        <strain evidence="1">DSM 110680</strain>
    </source>
</reference>
<organism evidence="1">
    <name type="scientific">Telmatobacter sp. DSM 110680</name>
    <dbReference type="NCBI Taxonomy" id="3036704"/>
    <lineage>
        <taxon>Bacteria</taxon>
        <taxon>Pseudomonadati</taxon>
        <taxon>Acidobacteriota</taxon>
        <taxon>Terriglobia</taxon>
        <taxon>Terriglobales</taxon>
        <taxon>Acidobacteriaceae</taxon>
        <taxon>Telmatobacter</taxon>
    </lineage>
</organism>
<dbReference type="EMBL" id="CP121196">
    <property type="protein sequence ID" value="XBH19691.1"/>
    <property type="molecule type" value="Genomic_DNA"/>
</dbReference>
<proteinExistence type="predicted"/>
<accession>A0AAU7DQL3</accession>
<evidence type="ECO:0000313" key="1">
    <source>
        <dbReference type="EMBL" id="XBH19691.1"/>
    </source>
</evidence>
<sequence length="192" mass="20772">MRILRIVGFVAAVLLLPILGLIAYAGWESAHMVYPSLENESTFLRAYDPKVALMPFIYEMQGYSEPGGIGGGAGTKFVTHFAHFGEYFTIRADRKDALMAAVNDNITERLRTSGARILNQSGTSSSGFHIDYESGKTIGSVAIQPLSPGSVHRNLPLPSGLEDVSLNLSVSEQWYPGGIPTGVHGFLPESDR</sequence>
<dbReference type="AlphaFoldDB" id="A0AAU7DQL3"/>
<name>A0AAU7DQL3_9BACT</name>
<protein>
    <submittedName>
        <fullName evidence="1">Uncharacterized protein</fullName>
    </submittedName>
</protein>